<evidence type="ECO:0000313" key="2">
    <source>
        <dbReference type="EMBL" id="MCZ0863843.1"/>
    </source>
</evidence>
<gene>
    <name evidence="2" type="ORF">O0V09_01445</name>
</gene>
<dbReference type="RefSeq" id="WP_258329990.1">
    <property type="nucleotide sequence ID" value="NZ_JAPTGG010000001.1"/>
</dbReference>
<dbReference type="AlphaFoldDB" id="A0A9J6RHB7"/>
<feature type="signal peptide" evidence="1">
    <location>
        <begin position="1"/>
        <end position="21"/>
    </location>
</feature>
<evidence type="ECO:0000313" key="3">
    <source>
        <dbReference type="Proteomes" id="UP001069090"/>
    </source>
</evidence>
<keyword evidence="3" id="KW-1185">Reference proteome</keyword>
<keyword evidence="1" id="KW-0732">Signal</keyword>
<feature type="chain" id="PRO_5039910178" evidence="1">
    <location>
        <begin position="22"/>
        <end position="88"/>
    </location>
</feature>
<dbReference type="Proteomes" id="UP001069090">
    <property type="component" value="Unassembled WGS sequence"/>
</dbReference>
<organism evidence="2 3">
    <name type="scientific">Dasania phycosphaerae</name>
    <dbReference type="NCBI Taxonomy" id="2950436"/>
    <lineage>
        <taxon>Bacteria</taxon>
        <taxon>Pseudomonadati</taxon>
        <taxon>Pseudomonadota</taxon>
        <taxon>Gammaproteobacteria</taxon>
        <taxon>Cellvibrionales</taxon>
        <taxon>Spongiibacteraceae</taxon>
        <taxon>Dasania</taxon>
    </lineage>
</organism>
<reference evidence="2 3" key="1">
    <citation type="submission" date="2022-12" db="EMBL/GenBank/DDBJ databases">
        <title>Dasania phycosphaerae sp. nov., isolated from particulate material of the south coast of Korea.</title>
        <authorList>
            <person name="Jiang Y."/>
        </authorList>
    </citation>
    <scope>NUCLEOTIDE SEQUENCE [LARGE SCALE GENOMIC DNA]</scope>
    <source>
        <strain evidence="2 3">GY-19</strain>
    </source>
</reference>
<proteinExistence type="predicted"/>
<sequence>MKLRTVLLTAAVAITATQAFAARPVSIKYNEDIVVEGDQIYSHYVVSCSNGESKDISAWDKRKTWCVGKGLKDDCSKKQIKTAKQVCR</sequence>
<comment type="caution">
    <text evidence="2">The sequence shown here is derived from an EMBL/GenBank/DDBJ whole genome shotgun (WGS) entry which is preliminary data.</text>
</comment>
<evidence type="ECO:0000256" key="1">
    <source>
        <dbReference type="SAM" id="SignalP"/>
    </source>
</evidence>
<accession>A0A9J6RHB7</accession>
<protein>
    <submittedName>
        <fullName evidence="2">Uncharacterized protein</fullName>
    </submittedName>
</protein>
<name>A0A9J6RHB7_9GAMM</name>
<dbReference type="EMBL" id="JAPTGG010000001">
    <property type="protein sequence ID" value="MCZ0863843.1"/>
    <property type="molecule type" value="Genomic_DNA"/>
</dbReference>